<dbReference type="Gene3D" id="3.40.50.1100">
    <property type="match status" value="2"/>
</dbReference>
<evidence type="ECO:0000256" key="3">
    <source>
        <dbReference type="ARBA" id="ARBA00012041"/>
    </source>
</evidence>
<evidence type="ECO:0000256" key="9">
    <source>
        <dbReference type="PIRSR" id="PIRSR605856-51"/>
    </source>
</evidence>
<keyword evidence="5 12" id="KW-0456">Lyase</keyword>
<dbReference type="GO" id="GO:0006535">
    <property type="term" value="P:cysteine biosynthetic process from serine"/>
    <property type="evidence" value="ECO:0007669"/>
    <property type="project" value="InterPro"/>
</dbReference>
<evidence type="ECO:0000259" key="11">
    <source>
        <dbReference type="PROSITE" id="PS51371"/>
    </source>
</evidence>
<keyword evidence="13" id="KW-1185">Reference proteome</keyword>
<evidence type="ECO:0000256" key="8">
    <source>
        <dbReference type="PIRSR" id="PIRSR605856-50"/>
    </source>
</evidence>
<dbReference type="SMART" id="SM00116">
    <property type="entry name" value="CBS"/>
    <property type="match status" value="2"/>
</dbReference>
<comment type="caution">
    <text evidence="12">The sequence shown here is derived from an EMBL/GenBank/DDBJ whole genome shotgun (WGS) entry which is preliminary data.</text>
</comment>
<dbReference type="InterPro" id="IPR000644">
    <property type="entry name" value="CBS_dom"/>
</dbReference>
<dbReference type="InterPro" id="IPR036052">
    <property type="entry name" value="TrpB-like_PALP_sf"/>
</dbReference>
<dbReference type="Gene3D" id="3.10.580.10">
    <property type="entry name" value="CBS-domain"/>
    <property type="match status" value="1"/>
</dbReference>
<dbReference type="NCBIfam" id="TIGR01136">
    <property type="entry name" value="cysKM"/>
    <property type="match status" value="1"/>
</dbReference>
<dbReference type="GO" id="GO:0004122">
    <property type="term" value="F:cystathionine beta-synthase activity"/>
    <property type="evidence" value="ECO:0007669"/>
    <property type="project" value="UniProtKB-UniRule"/>
</dbReference>
<dbReference type="PANTHER" id="PTHR10314">
    <property type="entry name" value="CYSTATHIONINE BETA-SYNTHASE"/>
    <property type="match status" value="1"/>
</dbReference>
<feature type="binding site" evidence="8">
    <location>
        <begin position="181"/>
        <end position="185"/>
    </location>
    <ligand>
        <name>pyridoxal 5'-phosphate</name>
        <dbReference type="ChEBI" id="CHEBI:597326"/>
    </ligand>
</feature>
<evidence type="ECO:0000256" key="7">
    <source>
        <dbReference type="NCBIfam" id="TIGR01137"/>
    </source>
</evidence>
<organism evidence="12 13">
    <name type="scientific">Dendronalium phyllosphericum CENA369</name>
    <dbReference type="NCBI Taxonomy" id="1725256"/>
    <lineage>
        <taxon>Bacteria</taxon>
        <taxon>Bacillati</taxon>
        <taxon>Cyanobacteriota</taxon>
        <taxon>Cyanophyceae</taxon>
        <taxon>Nostocales</taxon>
        <taxon>Nostocaceae</taxon>
        <taxon>Dendronalium</taxon>
        <taxon>Dendronalium phyllosphericum</taxon>
    </lineage>
</organism>
<dbReference type="Pfam" id="PF00571">
    <property type="entry name" value="CBS"/>
    <property type="match status" value="2"/>
</dbReference>
<feature type="domain" description="CBS" evidence="11">
    <location>
        <begin position="335"/>
        <end position="390"/>
    </location>
</feature>
<dbReference type="NCBIfam" id="TIGR01137">
    <property type="entry name" value="cysta_beta"/>
    <property type="match status" value="1"/>
</dbReference>
<accession>A0A8J7LH69</accession>
<dbReference type="RefSeq" id="WP_214436466.1">
    <property type="nucleotide sequence ID" value="NZ_CAWPUQ010000228.1"/>
</dbReference>
<dbReference type="InterPro" id="IPR005857">
    <property type="entry name" value="Cysta_beta_synth"/>
</dbReference>
<reference evidence="12 13" key="1">
    <citation type="journal article" date="2021" name="Int. J. Syst. Evol. Microbiol.">
        <title>Amazonocrinis nigriterrae gen. nov., sp. nov., Atlanticothrix silvestris gen. nov., sp. nov. and Dendronalium phyllosphericum gen. nov., sp. nov., nostocacean cyanobacteria from Brazilian environments.</title>
        <authorList>
            <person name="Alvarenga D.O."/>
            <person name="Andreote A.P.D."/>
            <person name="Branco L.H.Z."/>
            <person name="Delbaje E."/>
            <person name="Cruz R.B."/>
            <person name="Varani A.M."/>
            <person name="Fiore M.F."/>
        </authorList>
    </citation>
    <scope>NUCLEOTIDE SEQUENCE [LARGE SCALE GENOMIC DNA]</scope>
    <source>
        <strain evidence="12 13">CENA369</strain>
    </source>
</reference>
<comment type="cofactor">
    <cofactor evidence="1 8">
        <name>pyridoxal 5'-phosphate</name>
        <dbReference type="ChEBI" id="CHEBI:597326"/>
    </cofactor>
</comment>
<dbReference type="InterPro" id="IPR046342">
    <property type="entry name" value="CBS_dom_sf"/>
</dbReference>
<evidence type="ECO:0000256" key="1">
    <source>
        <dbReference type="ARBA" id="ARBA00001933"/>
    </source>
</evidence>
<dbReference type="GO" id="GO:0004124">
    <property type="term" value="F:cysteine synthase activity"/>
    <property type="evidence" value="ECO:0007669"/>
    <property type="project" value="InterPro"/>
</dbReference>
<evidence type="ECO:0000256" key="5">
    <source>
        <dbReference type="ARBA" id="ARBA00023239"/>
    </source>
</evidence>
<dbReference type="InterPro" id="IPR005856">
    <property type="entry name" value="Cys_synth"/>
</dbReference>
<comment type="similarity">
    <text evidence="2">Belongs to the cysteine synthase/cystathionine beta-synthase family.</text>
</comment>
<dbReference type="SUPFAM" id="SSF53686">
    <property type="entry name" value="Tryptophan synthase beta subunit-like PLP-dependent enzymes"/>
    <property type="match status" value="1"/>
</dbReference>
<dbReference type="FunFam" id="3.40.50.1100:FF:000118">
    <property type="entry name" value="Related to CYS4-cystathionine beta-synthase"/>
    <property type="match status" value="1"/>
</dbReference>
<dbReference type="PROSITE" id="PS51371">
    <property type="entry name" value="CBS"/>
    <property type="match status" value="2"/>
</dbReference>
<proteinExistence type="inferred from homology"/>
<sequence>MTTYDNILQTIGRTPLVRLNTITADIHSIIYAKVEYLNPGGSTKDRIALAMIEAAEKAGQLQPGGTIIEATAGNTGVGLALIAAVKKYRCIFVMPDKMSQDKINLLKAYGAEVVVTPTSVAPDSPESYNGVAERLAKEIPGAYRPNQFENPNNPLAHYLTTGPEIWTDSNGKVDVFVAGMGTGGTISGVAKYLKEQNPNIVIVGADPEGSILSGDTPKSYKVEGIGEDFIPKTFNRQLVDEMIRVSDKESFNMARRLAREEGLLVGGSCGTVVAAALKYTARLSEPKYIVVLLPDTGRNYINKIYSDAWMQENGFWEGKTVRTIKIGEILSQKTDFPSLVAVNPRETLSQATNLLQKLNISQLPVIDNNHVVGSLNEASLMKFLHDGINFSNQEVLAVMGKPLPILDEEVDISEAYRVLLSGTTGIIITRKNVPIGLITRADLIRYWISQTQEDLRENNGI</sequence>
<evidence type="ECO:0000256" key="6">
    <source>
        <dbReference type="ARBA" id="ARBA00047490"/>
    </source>
</evidence>
<gene>
    <name evidence="12" type="ORF">I8752_33405</name>
</gene>
<evidence type="ECO:0000313" key="13">
    <source>
        <dbReference type="Proteomes" id="UP000662314"/>
    </source>
</evidence>
<feature type="binding site" evidence="8">
    <location>
        <position position="74"/>
    </location>
    <ligand>
        <name>pyridoxal 5'-phosphate</name>
        <dbReference type="ChEBI" id="CHEBI:597326"/>
    </ligand>
</feature>
<dbReference type="GO" id="GO:0005737">
    <property type="term" value="C:cytoplasm"/>
    <property type="evidence" value="ECO:0007669"/>
    <property type="project" value="InterPro"/>
</dbReference>
<evidence type="ECO:0000256" key="2">
    <source>
        <dbReference type="ARBA" id="ARBA00007103"/>
    </source>
</evidence>
<evidence type="ECO:0000256" key="10">
    <source>
        <dbReference type="PROSITE-ProRule" id="PRU00703"/>
    </source>
</evidence>
<comment type="catalytic activity">
    <reaction evidence="6">
        <text>L-homocysteine + L-serine = L,L-cystathionine + H2O</text>
        <dbReference type="Rhea" id="RHEA:10112"/>
        <dbReference type="ChEBI" id="CHEBI:15377"/>
        <dbReference type="ChEBI" id="CHEBI:33384"/>
        <dbReference type="ChEBI" id="CHEBI:58161"/>
        <dbReference type="ChEBI" id="CHEBI:58199"/>
        <dbReference type="EC" id="4.2.1.22"/>
    </reaction>
</comment>
<keyword evidence="10" id="KW-0129">CBS domain</keyword>
<keyword evidence="4 8" id="KW-0663">Pyridoxal phosphate</keyword>
<dbReference type="Proteomes" id="UP000662314">
    <property type="component" value="Unassembled WGS sequence"/>
</dbReference>
<name>A0A8J7LH69_9NOST</name>
<dbReference type="CDD" id="cd01561">
    <property type="entry name" value="CBS_like"/>
    <property type="match status" value="1"/>
</dbReference>
<feature type="modified residue" description="N6-(pyridoxal phosphate)lysine" evidence="9">
    <location>
        <position position="44"/>
    </location>
</feature>
<feature type="binding site" evidence="8">
    <location>
        <position position="268"/>
    </location>
    <ligand>
        <name>pyridoxal 5'-phosphate</name>
        <dbReference type="ChEBI" id="CHEBI:597326"/>
    </ligand>
</feature>
<protein>
    <recommendedName>
        <fullName evidence="3 7">Cystathionine beta-synthase</fullName>
        <ecNumber evidence="3 7">4.2.1.22</ecNumber>
    </recommendedName>
</protein>
<dbReference type="AlphaFoldDB" id="A0A8J7LH69"/>
<dbReference type="FunFam" id="3.40.50.1100:FF:000003">
    <property type="entry name" value="Cystathionine beta-synthase"/>
    <property type="match status" value="1"/>
</dbReference>
<dbReference type="EC" id="4.2.1.22" evidence="3 7"/>
<dbReference type="Pfam" id="PF00291">
    <property type="entry name" value="PALP"/>
    <property type="match status" value="1"/>
</dbReference>
<evidence type="ECO:0000256" key="4">
    <source>
        <dbReference type="ARBA" id="ARBA00022898"/>
    </source>
</evidence>
<dbReference type="InterPro" id="IPR050214">
    <property type="entry name" value="Cys_Synth/Cystath_Beta-Synth"/>
</dbReference>
<dbReference type="GO" id="GO:0019343">
    <property type="term" value="P:cysteine biosynthetic process via cystathionine"/>
    <property type="evidence" value="ECO:0007669"/>
    <property type="project" value="InterPro"/>
</dbReference>
<evidence type="ECO:0000313" key="12">
    <source>
        <dbReference type="EMBL" id="MBH8577777.1"/>
    </source>
</evidence>
<dbReference type="InterPro" id="IPR001926">
    <property type="entry name" value="TrpB-like_PALP"/>
</dbReference>
<dbReference type="SUPFAM" id="SSF54631">
    <property type="entry name" value="CBS-domain pair"/>
    <property type="match status" value="1"/>
</dbReference>
<feature type="domain" description="CBS" evidence="11">
    <location>
        <begin position="399"/>
        <end position="453"/>
    </location>
</feature>
<dbReference type="EMBL" id="JAECZA010000292">
    <property type="protein sequence ID" value="MBH8577777.1"/>
    <property type="molecule type" value="Genomic_DNA"/>
</dbReference>